<dbReference type="OrthoDB" id="2409171at2759"/>
<dbReference type="Proteomes" id="UP000789342">
    <property type="component" value="Unassembled WGS sequence"/>
</dbReference>
<evidence type="ECO:0000313" key="1">
    <source>
        <dbReference type="EMBL" id="CAG8589077.1"/>
    </source>
</evidence>
<comment type="caution">
    <text evidence="1">The sequence shown here is derived from an EMBL/GenBank/DDBJ whole genome shotgun (WGS) entry which is preliminary data.</text>
</comment>
<dbReference type="Gene3D" id="1.10.150.50">
    <property type="entry name" value="Transcription Factor, Ets-1"/>
    <property type="match status" value="1"/>
</dbReference>
<feature type="non-terminal residue" evidence="1">
    <location>
        <position position="1"/>
    </location>
</feature>
<dbReference type="InterPro" id="IPR013761">
    <property type="entry name" value="SAM/pointed_sf"/>
</dbReference>
<name>A0A9N9C656_9GLOM</name>
<gene>
    <name evidence="1" type="ORF">AMORRO_LOCUS7262</name>
</gene>
<protein>
    <submittedName>
        <fullName evidence="1">741_t:CDS:1</fullName>
    </submittedName>
</protein>
<sequence>MYQPHPSVKEWSPEKVSNFLKSNKFNLYLEKEDIRVIDRLKYSGENYLQSTEKELAEFGFSPGAARRILKIIESEQSRLPNNDQYSQVSINIGRGEPLASTYKLHDDSRNNISASQKSTKKRSTLDDLASSLDNVEVLRDIFKKIFDQRKEEEGLSFKNVAEEIGKDNISSSTLSNFYHGDSKLRVGQNKRAVQEW</sequence>
<reference evidence="1" key="1">
    <citation type="submission" date="2021-06" db="EMBL/GenBank/DDBJ databases">
        <authorList>
            <person name="Kallberg Y."/>
            <person name="Tangrot J."/>
            <person name="Rosling A."/>
        </authorList>
    </citation>
    <scope>NUCLEOTIDE SEQUENCE</scope>
    <source>
        <strain evidence="1">CL551</strain>
    </source>
</reference>
<proteinExistence type="predicted"/>
<accession>A0A9N9C656</accession>
<dbReference type="AlphaFoldDB" id="A0A9N9C656"/>
<organism evidence="1 2">
    <name type="scientific">Acaulospora morrowiae</name>
    <dbReference type="NCBI Taxonomy" id="94023"/>
    <lineage>
        <taxon>Eukaryota</taxon>
        <taxon>Fungi</taxon>
        <taxon>Fungi incertae sedis</taxon>
        <taxon>Mucoromycota</taxon>
        <taxon>Glomeromycotina</taxon>
        <taxon>Glomeromycetes</taxon>
        <taxon>Diversisporales</taxon>
        <taxon>Acaulosporaceae</taxon>
        <taxon>Acaulospora</taxon>
    </lineage>
</organism>
<keyword evidence="2" id="KW-1185">Reference proteome</keyword>
<dbReference type="EMBL" id="CAJVPV010005332">
    <property type="protein sequence ID" value="CAG8589077.1"/>
    <property type="molecule type" value="Genomic_DNA"/>
</dbReference>
<evidence type="ECO:0000313" key="2">
    <source>
        <dbReference type="Proteomes" id="UP000789342"/>
    </source>
</evidence>